<dbReference type="SUPFAM" id="SSF55785">
    <property type="entry name" value="PYP-like sensor domain (PAS domain)"/>
    <property type="match status" value="1"/>
</dbReference>
<dbReference type="PANTHER" id="PTHR43304:SF1">
    <property type="entry name" value="PAC DOMAIN-CONTAINING PROTEIN"/>
    <property type="match status" value="1"/>
</dbReference>
<evidence type="ECO:0000259" key="6">
    <source>
        <dbReference type="PROSITE" id="PS50113"/>
    </source>
</evidence>
<dbReference type="SMART" id="SM00086">
    <property type="entry name" value="PAC"/>
    <property type="match status" value="1"/>
</dbReference>
<dbReference type="Proteomes" id="UP001164705">
    <property type="component" value="Chromosome"/>
</dbReference>
<dbReference type="EC" id="2.7.13.3" evidence="2"/>
<name>A0A9E8MXU6_9FLAO</name>
<gene>
    <name evidence="7" type="ORF">N7U66_04475</name>
</gene>
<sequence>MKILMLVSRHWDNTTNEDIVSYSKESKFILGYLDDDPSFGINSQDWNDRVHPDDKEKYFQDFQDHLNGLCLIYQNKHRVLCNDGTYKWIQDKGKIISRDSKGVPVRVIGTHTDITELVENENRINNTLSLITKQNNTLKNFAHIVTHNLKEHSEILKVY</sequence>
<organism evidence="7 8">
    <name type="scientific">Lacinutrix neustonica</name>
    <dbReference type="NCBI Taxonomy" id="2980107"/>
    <lineage>
        <taxon>Bacteria</taxon>
        <taxon>Pseudomonadati</taxon>
        <taxon>Bacteroidota</taxon>
        <taxon>Flavobacteriia</taxon>
        <taxon>Flavobacteriales</taxon>
        <taxon>Flavobacteriaceae</taxon>
        <taxon>Lacinutrix</taxon>
    </lineage>
</organism>
<keyword evidence="8" id="KW-1185">Reference proteome</keyword>
<proteinExistence type="predicted"/>
<evidence type="ECO:0000256" key="3">
    <source>
        <dbReference type="ARBA" id="ARBA00022553"/>
    </source>
</evidence>
<dbReference type="AlphaFoldDB" id="A0A9E8MXU6"/>
<dbReference type="InterPro" id="IPR001610">
    <property type="entry name" value="PAC"/>
</dbReference>
<keyword evidence="4" id="KW-0808">Transferase</keyword>
<keyword evidence="5" id="KW-0418">Kinase</keyword>
<dbReference type="Gene3D" id="3.30.450.20">
    <property type="entry name" value="PAS domain"/>
    <property type="match status" value="1"/>
</dbReference>
<dbReference type="InterPro" id="IPR000014">
    <property type="entry name" value="PAS"/>
</dbReference>
<evidence type="ECO:0000256" key="1">
    <source>
        <dbReference type="ARBA" id="ARBA00000085"/>
    </source>
</evidence>
<evidence type="ECO:0000256" key="5">
    <source>
        <dbReference type="ARBA" id="ARBA00022777"/>
    </source>
</evidence>
<feature type="domain" description="PAC" evidence="6">
    <location>
        <begin position="73"/>
        <end position="126"/>
    </location>
</feature>
<evidence type="ECO:0000313" key="8">
    <source>
        <dbReference type="Proteomes" id="UP001164705"/>
    </source>
</evidence>
<keyword evidence="3" id="KW-0597">Phosphoprotein</keyword>
<evidence type="ECO:0000256" key="2">
    <source>
        <dbReference type="ARBA" id="ARBA00012438"/>
    </source>
</evidence>
<dbReference type="RefSeq" id="WP_267677492.1">
    <property type="nucleotide sequence ID" value="NZ_CP113088.1"/>
</dbReference>
<reference evidence="7" key="1">
    <citation type="submission" date="2022-11" db="EMBL/GenBank/DDBJ databases">
        <title>Lacinutrix neustonica HL-RS19T sp. nov., isolated from the surface microlayer sample of brackish Lake Shihwa.</title>
        <authorList>
            <person name="Choi J.Y."/>
            <person name="Hwang C.Y."/>
        </authorList>
    </citation>
    <scope>NUCLEOTIDE SEQUENCE</scope>
    <source>
        <strain evidence="7">HL-RS19</strain>
    </source>
</reference>
<dbReference type="PANTHER" id="PTHR43304">
    <property type="entry name" value="PHYTOCHROME-LIKE PROTEIN CPH1"/>
    <property type="match status" value="1"/>
</dbReference>
<dbReference type="Pfam" id="PF08447">
    <property type="entry name" value="PAS_3"/>
    <property type="match status" value="1"/>
</dbReference>
<protein>
    <recommendedName>
        <fullName evidence="2">histidine kinase</fullName>
        <ecNumber evidence="2">2.7.13.3</ecNumber>
    </recommendedName>
</protein>
<evidence type="ECO:0000313" key="7">
    <source>
        <dbReference type="EMBL" id="WAC02890.1"/>
    </source>
</evidence>
<accession>A0A9E8MXU6</accession>
<dbReference type="PROSITE" id="PS50113">
    <property type="entry name" value="PAC"/>
    <property type="match status" value="1"/>
</dbReference>
<comment type="catalytic activity">
    <reaction evidence="1">
        <text>ATP + protein L-histidine = ADP + protein N-phospho-L-histidine.</text>
        <dbReference type="EC" id="2.7.13.3"/>
    </reaction>
</comment>
<dbReference type="GO" id="GO:0004673">
    <property type="term" value="F:protein histidine kinase activity"/>
    <property type="evidence" value="ECO:0007669"/>
    <property type="project" value="UniProtKB-EC"/>
</dbReference>
<dbReference type="InterPro" id="IPR035965">
    <property type="entry name" value="PAS-like_dom_sf"/>
</dbReference>
<dbReference type="NCBIfam" id="TIGR00229">
    <property type="entry name" value="sensory_box"/>
    <property type="match status" value="1"/>
</dbReference>
<dbReference type="EMBL" id="CP113088">
    <property type="protein sequence ID" value="WAC02890.1"/>
    <property type="molecule type" value="Genomic_DNA"/>
</dbReference>
<dbReference type="InterPro" id="IPR000700">
    <property type="entry name" value="PAS-assoc_C"/>
</dbReference>
<dbReference type="InterPro" id="IPR052162">
    <property type="entry name" value="Sensor_kinase/Photoreceptor"/>
</dbReference>
<dbReference type="InterPro" id="IPR013655">
    <property type="entry name" value="PAS_fold_3"/>
</dbReference>
<evidence type="ECO:0000256" key="4">
    <source>
        <dbReference type="ARBA" id="ARBA00022679"/>
    </source>
</evidence>
<dbReference type="KEGG" id="lnu:N7U66_04475"/>